<evidence type="ECO:0000313" key="1">
    <source>
        <dbReference type="EMBL" id="RQD92582.1"/>
    </source>
</evidence>
<reference evidence="1 2" key="1">
    <citation type="submission" date="2018-08" db="EMBL/GenBank/DDBJ databases">
        <title>The metabolism and importance of syntrophic acetate oxidation coupled to methane or sulfide production in haloalkaline environments.</title>
        <authorList>
            <person name="Timmers P.H.A."/>
            <person name="Vavourakis C.D."/>
            <person name="Sorokin D.Y."/>
            <person name="Sinninghe Damste J.S."/>
            <person name="Muyzer G."/>
            <person name="Stams A.J.M."/>
            <person name="Plugge C.M."/>
        </authorList>
    </citation>
    <scope>NUCLEOTIDE SEQUENCE [LARGE SCALE GENOMIC DNA]</scope>
    <source>
        <strain evidence="1">MSAO_Arc3</strain>
    </source>
</reference>
<evidence type="ECO:0000313" key="2">
    <source>
        <dbReference type="Proteomes" id="UP000284763"/>
    </source>
</evidence>
<accession>A0A424Z569</accession>
<gene>
    <name evidence="1" type="ORF">D5R95_00275</name>
</gene>
<organism evidence="1 2">
    <name type="scientific">Methanosalsum natronophilum</name>
    <dbReference type="NCBI Taxonomy" id="768733"/>
    <lineage>
        <taxon>Archaea</taxon>
        <taxon>Methanobacteriati</taxon>
        <taxon>Methanobacteriota</taxon>
        <taxon>Stenosarchaea group</taxon>
        <taxon>Methanomicrobia</taxon>
        <taxon>Methanosarcinales</taxon>
        <taxon>Methanosarcinaceae</taxon>
        <taxon>Methanosalsum</taxon>
    </lineage>
</organism>
<sequence length="213" mass="24321">MGDWLTKNKSKTEDTQELKLFLGSTSDFLSGLKKVVDCTKENISILITGLDENSRAATALSIAQYLDTNFIVDECVFSSDDFEEIKKNAYSKSYVFIEFDCDYEFGEIFNLQALGNKLLIYTLEDVPSNCKEKKWYNLHIRLESESIINGLNEDVVSGFKANAYIIRAPQTHETYDNTSNIFNKDVATIYVTKPLCDTWSAFTNLRMSKRSQE</sequence>
<comment type="caution">
    <text evidence="1">The sequence shown here is derived from an EMBL/GenBank/DDBJ whole genome shotgun (WGS) entry which is preliminary data.</text>
</comment>
<dbReference type="Proteomes" id="UP000284763">
    <property type="component" value="Unassembled WGS sequence"/>
</dbReference>
<dbReference type="EMBL" id="QZAB01000023">
    <property type="protein sequence ID" value="RQD92582.1"/>
    <property type="molecule type" value="Genomic_DNA"/>
</dbReference>
<proteinExistence type="predicted"/>
<protein>
    <submittedName>
        <fullName evidence="1">Uncharacterized protein</fullName>
    </submittedName>
</protein>
<dbReference type="AlphaFoldDB" id="A0A424Z569"/>
<name>A0A424Z569_9EURY</name>
<dbReference type="RefSeq" id="WP_259133390.1">
    <property type="nucleotide sequence ID" value="NZ_JANUCS010000002.1"/>
</dbReference>